<organism evidence="6 7">
    <name type="scientific">Congregibacter brevis</name>
    <dbReference type="NCBI Taxonomy" id="3081201"/>
    <lineage>
        <taxon>Bacteria</taxon>
        <taxon>Pseudomonadati</taxon>
        <taxon>Pseudomonadota</taxon>
        <taxon>Gammaproteobacteria</taxon>
        <taxon>Cellvibrionales</taxon>
        <taxon>Halieaceae</taxon>
        <taxon>Congregibacter</taxon>
    </lineage>
</organism>
<dbReference type="InterPro" id="IPR029787">
    <property type="entry name" value="Nucleotide_cyclase"/>
</dbReference>
<keyword evidence="4" id="KW-0472">Membrane</keyword>
<proteinExistence type="predicted"/>
<feature type="transmembrane region" description="Helical" evidence="4">
    <location>
        <begin position="134"/>
        <end position="159"/>
    </location>
</feature>
<dbReference type="GO" id="GO:0052621">
    <property type="term" value="F:diguanylate cyclase activity"/>
    <property type="evidence" value="ECO:0007669"/>
    <property type="project" value="UniProtKB-EC"/>
</dbReference>
<sequence length="365" mass="39506">MAQAYRDDARRIVGIAVPFFTGGFLLEAASHAGDPDLRMLLQPLLSGVVCLVALILSRRFMAQIRYPEIILLVLWWLVLWSLYLHQPSFDAPVQAPTLVMLAVTTVGSAMLVMPTVAALLAIGTTTSLYVYAQIALLGVSGLSSLVTPVIVVMVVLMIYRSRRSSIRNVEELRERVAQDQRQLELVNQQLLNLTITDPLTGALNRRGFNDRLKAELAGAARAGEPLSVLMLDVDHFKRYNDAFGHPAGDIALRKTSDALRACCRDSDSVSRYGGEEFALILPATDAAGAESMAERVRNAVATLEDLAQPITISVGAATVPAAVLKDQATVATTLVAFADSALYRAKEGGRDRTEINVLTEMLSGD</sequence>
<feature type="domain" description="GGDEF" evidence="5">
    <location>
        <begin position="224"/>
        <end position="358"/>
    </location>
</feature>
<feature type="coiled-coil region" evidence="3">
    <location>
        <begin position="162"/>
        <end position="189"/>
    </location>
</feature>
<keyword evidence="4" id="KW-0812">Transmembrane</keyword>
<evidence type="ECO:0000256" key="4">
    <source>
        <dbReference type="SAM" id="Phobius"/>
    </source>
</evidence>
<evidence type="ECO:0000313" key="6">
    <source>
        <dbReference type="EMBL" id="WOJ97328.1"/>
    </source>
</evidence>
<dbReference type="EMBL" id="CP136865">
    <property type="protein sequence ID" value="WOJ97328.1"/>
    <property type="molecule type" value="Genomic_DNA"/>
</dbReference>
<dbReference type="InterPro" id="IPR000160">
    <property type="entry name" value="GGDEF_dom"/>
</dbReference>
<keyword evidence="6" id="KW-0808">Transferase</keyword>
<keyword evidence="7" id="KW-1185">Reference proteome</keyword>
<dbReference type="SUPFAM" id="SSF55073">
    <property type="entry name" value="Nucleotide cyclase"/>
    <property type="match status" value="1"/>
</dbReference>
<evidence type="ECO:0000256" key="2">
    <source>
        <dbReference type="ARBA" id="ARBA00034247"/>
    </source>
</evidence>
<dbReference type="InterPro" id="IPR050469">
    <property type="entry name" value="Diguanylate_Cyclase"/>
</dbReference>
<comment type="catalytic activity">
    <reaction evidence="2">
        <text>2 GTP = 3',3'-c-di-GMP + 2 diphosphate</text>
        <dbReference type="Rhea" id="RHEA:24898"/>
        <dbReference type="ChEBI" id="CHEBI:33019"/>
        <dbReference type="ChEBI" id="CHEBI:37565"/>
        <dbReference type="ChEBI" id="CHEBI:58805"/>
        <dbReference type="EC" id="2.7.7.65"/>
    </reaction>
</comment>
<dbReference type="PANTHER" id="PTHR45138:SF9">
    <property type="entry name" value="DIGUANYLATE CYCLASE DGCM-RELATED"/>
    <property type="match status" value="1"/>
</dbReference>
<gene>
    <name evidence="6" type="ORF">R0137_01865</name>
</gene>
<dbReference type="Gene3D" id="3.30.70.270">
    <property type="match status" value="1"/>
</dbReference>
<dbReference type="SMART" id="SM00267">
    <property type="entry name" value="GGDEF"/>
    <property type="match status" value="1"/>
</dbReference>
<reference evidence="6 7" key="1">
    <citation type="submission" date="2023-10" db="EMBL/GenBank/DDBJ databases">
        <title>Two novel species belonging to the OM43/NOR5 clade.</title>
        <authorList>
            <person name="Park M."/>
        </authorList>
    </citation>
    <scope>NUCLEOTIDE SEQUENCE [LARGE SCALE GENOMIC DNA]</scope>
    <source>
        <strain evidence="6 7">IMCC45268</strain>
    </source>
</reference>
<protein>
    <recommendedName>
        <fullName evidence="1">diguanylate cyclase</fullName>
        <ecNumber evidence="1">2.7.7.65</ecNumber>
    </recommendedName>
</protein>
<evidence type="ECO:0000256" key="1">
    <source>
        <dbReference type="ARBA" id="ARBA00012528"/>
    </source>
</evidence>
<feature type="transmembrane region" description="Helical" evidence="4">
    <location>
        <begin position="39"/>
        <end position="57"/>
    </location>
</feature>
<dbReference type="EC" id="2.7.7.65" evidence="1"/>
<keyword evidence="3" id="KW-0175">Coiled coil</keyword>
<dbReference type="Pfam" id="PF00990">
    <property type="entry name" value="GGDEF"/>
    <property type="match status" value="1"/>
</dbReference>
<dbReference type="CDD" id="cd01949">
    <property type="entry name" value="GGDEF"/>
    <property type="match status" value="1"/>
</dbReference>
<dbReference type="PANTHER" id="PTHR45138">
    <property type="entry name" value="REGULATORY COMPONENTS OF SENSORY TRANSDUCTION SYSTEM"/>
    <property type="match status" value="1"/>
</dbReference>
<name>A0ABZ0IF59_9GAMM</name>
<feature type="transmembrane region" description="Helical" evidence="4">
    <location>
        <begin position="12"/>
        <end position="33"/>
    </location>
</feature>
<dbReference type="RefSeq" id="WP_407328104.1">
    <property type="nucleotide sequence ID" value="NZ_CP136865.1"/>
</dbReference>
<keyword evidence="6" id="KW-0548">Nucleotidyltransferase</keyword>
<dbReference type="NCBIfam" id="TIGR00254">
    <property type="entry name" value="GGDEF"/>
    <property type="match status" value="1"/>
</dbReference>
<evidence type="ECO:0000313" key="7">
    <source>
        <dbReference type="Proteomes" id="UP001626549"/>
    </source>
</evidence>
<keyword evidence="4" id="KW-1133">Transmembrane helix</keyword>
<feature type="transmembrane region" description="Helical" evidence="4">
    <location>
        <begin position="98"/>
        <end position="122"/>
    </location>
</feature>
<accession>A0ABZ0IF59</accession>
<evidence type="ECO:0000256" key="3">
    <source>
        <dbReference type="SAM" id="Coils"/>
    </source>
</evidence>
<dbReference type="PROSITE" id="PS50887">
    <property type="entry name" value="GGDEF"/>
    <property type="match status" value="1"/>
</dbReference>
<evidence type="ECO:0000259" key="5">
    <source>
        <dbReference type="PROSITE" id="PS50887"/>
    </source>
</evidence>
<dbReference type="InterPro" id="IPR043128">
    <property type="entry name" value="Rev_trsase/Diguanyl_cyclase"/>
</dbReference>
<feature type="transmembrane region" description="Helical" evidence="4">
    <location>
        <begin position="69"/>
        <end position="86"/>
    </location>
</feature>
<dbReference type="Proteomes" id="UP001626549">
    <property type="component" value="Chromosome"/>
</dbReference>